<dbReference type="InterPro" id="IPR010982">
    <property type="entry name" value="Lambda_DNA-bd_dom_sf"/>
</dbReference>
<dbReference type="AlphaFoldDB" id="J7K519"/>
<accession>J7K519</accession>
<dbReference type="RefSeq" id="WP_015063338.1">
    <property type="nucleotide sequence ID" value="NC_019367.1"/>
</dbReference>
<dbReference type="Gene3D" id="1.10.260.40">
    <property type="entry name" value="lambda repressor-like DNA-binding domains"/>
    <property type="match status" value="1"/>
</dbReference>
<evidence type="ECO:0000313" key="2">
    <source>
        <dbReference type="EMBL" id="AFQ90337.1"/>
    </source>
</evidence>
<proteinExistence type="predicted"/>
<feature type="domain" description="HTH cro/C1-type" evidence="1">
    <location>
        <begin position="21"/>
        <end position="76"/>
    </location>
</feature>
<protein>
    <recommendedName>
        <fullName evidence="1">HTH cro/C1-type domain-containing protein</fullName>
    </recommendedName>
</protein>
<dbReference type="EMBL" id="JQ796371">
    <property type="protein sequence ID" value="AFQ90337.1"/>
    <property type="molecule type" value="Genomic_DNA"/>
</dbReference>
<reference evidence="2" key="1">
    <citation type="submission" date="2012-03" db="EMBL/GenBank/DDBJ databases">
        <authorList>
            <person name="Maj A."/>
            <person name="Bartosik D."/>
            <person name="Brzuszkiewicz E."/>
            <person name="Daniel R."/>
        </authorList>
    </citation>
    <scope>NUCLEOTIDE SEQUENCE</scope>
    <source>
        <strain evidence="2">DSM 11574</strain>
        <plasmid evidence="2">pMARC5</plasmid>
    </source>
</reference>
<keyword evidence="2" id="KW-0614">Plasmid</keyword>
<dbReference type="SMART" id="SM00530">
    <property type="entry name" value="HTH_XRE"/>
    <property type="match status" value="1"/>
</dbReference>
<geneLocation type="plasmid" evidence="2">
    <name>pMARC5</name>
</geneLocation>
<organism evidence="2">
    <name type="scientific">Paracoccus marcusii</name>
    <dbReference type="NCBI Taxonomy" id="59779"/>
    <lineage>
        <taxon>Bacteria</taxon>
        <taxon>Pseudomonadati</taxon>
        <taxon>Pseudomonadota</taxon>
        <taxon>Alphaproteobacteria</taxon>
        <taxon>Rhodobacterales</taxon>
        <taxon>Paracoccaceae</taxon>
        <taxon>Paracoccus</taxon>
    </lineage>
</organism>
<dbReference type="Pfam" id="PF01381">
    <property type="entry name" value="HTH_3"/>
    <property type="match status" value="1"/>
</dbReference>
<evidence type="ECO:0000259" key="1">
    <source>
        <dbReference type="PROSITE" id="PS50943"/>
    </source>
</evidence>
<dbReference type="InterPro" id="IPR001387">
    <property type="entry name" value="Cro/C1-type_HTH"/>
</dbReference>
<dbReference type="PROSITE" id="PS50943">
    <property type="entry name" value="HTH_CROC1"/>
    <property type="match status" value="1"/>
</dbReference>
<dbReference type="SUPFAM" id="SSF47413">
    <property type="entry name" value="lambda repressor-like DNA-binding domains"/>
    <property type="match status" value="1"/>
</dbReference>
<dbReference type="GO" id="GO:0003677">
    <property type="term" value="F:DNA binding"/>
    <property type="evidence" value="ECO:0007669"/>
    <property type="project" value="InterPro"/>
</dbReference>
<name>J7K519_9RHOB</name>
<sequence>MPPRNSTTPIPQIVTSFAIVMRRARHNAGLTQAKLAAGAGISLRYVTLLEKGEYQASITVLQKVASALGQPLWEMIREAEDGFDQKSE</sequence>
<dbReference type="CDD" id="cd00093">
    <property type="entry name" value="HTH_XRE"/>
    <property type="match status" value="1"/>
</dbReference>